<evidence type="ECO:0000256" key="3">
    <source>
        <dbReference type="ARBA" id="ARBA00048707"/>
    </source>
</evidence>
<reference evidence="5" key="2">
    <citation type="submission" date="2023-06" db="EMBL/GenBank/DDBJ databases">
        <authorList>
            <person name="Ma L."/>
            <person name="Liu K.-W."/>
            <person name="Li Z."/>
            <person name="Hsiao Y.-Y."/>
            <person name="Qi Y."/>
            <person name="Fu T."/>
            <person name="Tang G."/>
            <person name="Zhang D."/>
            <person name="Sun W.-H."/>
            <person name="Liu D.-K."/>
            <person name="Li Y."/>
            <person name="Chen G.-Z."/>
            <person name="Liu X.-D."/>
            <person name="Liao X.-Y."/>
            <person name="Jiang Y.-T."/>
            <person name="Yu X."/>
            <person name="Hao Y."/>
            <person name="Huang J."/>
            <person name="Zhao X.-W."/>
            <person name="Ke S."/>
            <person name="Chen Y.-Y."/>
            <person name="Wu W.-L."/>
            <person name="Hsu J.-L."/>
            <person name="Lin Y.-F."/>
            <person name="Huang M.-D."/>
            <person name="Li C.-Y."/>
            <person name="Huang L."/>
            <person name="Wang Z.-W."/>
            <person name="Zhao X."/>
            <person name="Zhong W.-Y."/>
            <person name="Peng D.-H."/>
            <person name="Ahmad S."/>
            <person name="Lan S."/>
            <person name="Zhang J.-S."/>
            <person name="Tsai W.-C."/>
            <person name="Van De Peer Y."/>
            <person name="Liu Z.-J."/>
        </authorList>
    </citation>
    <scope>NUCLEOTIDE SEQUENCE</scope>
    <source>
        <strain evidence="5">CP</strain>
        <tissue evidence="5">Leaves</tissue>
    </source>
</reference>
<feature type="compositionally biased region" description="Basic residues" evidence="4">
    <location>
        <begin position="20"/>
        <end position="34"/>
    </location>
</feature>
<accession>A0AAV9F236</accession>
<evidence type="ECO:0000256" key="2">
    <source>
        <dbReference type="ARBA" id="ARBA00022801"/>
    </source>
</evidence>
<reference evidence="5" key="1">
    <citation type="journal article" date="2023" name="Nat. Commun.">
        <title>Diploid and tetraploid genomes of Acorus and the evolution of monocots.</title>
        <authorList>
            <person name="Ma L."/>
            <person name="Liu K.W."/>
            <person name="Li Z."/>
            <person name="Hsiao Y.Y."/>
            <person name="Qi Y."/>
            <person name="Fu T."/>
            <person name="Tang G.D."/>
            <person name="Zhang D."/>
            <person name="Sun W.H."/>
            <person name="Liu D.K."/>
            <person name="Li Y."/>
            <person name="Chen G.Z."/>
            <person name="Liu X.D."/>
            <person name="Liao X.Y."/>
            <person name="Jiang Y.T."/>
            <person name="Yu X."/>
            <person name="Hao Y."/>
            <person name="Huang J."/>
            <person name="Zhao X.W."/>
            <person name="Ke S."/>
            <person name="Chen Y.Y."/>
            <person name="Wu W.L."/>
            <person name="Hsu J.L."/>
            <person name="Lin Y.F."/>
            <person name="Huang M.D."/>
            <person name="Li C.Y."/>
            <person name="Huang L."/>
            <person name="Wang Z.W."/>
            <person name="Zhao X."/>
            <person name="Zhong W.Y."/>
            <person name="Peng D.H."/>
            <person name="Ahmad S."/>
            <person name="Lan S."/>
            <person name="Zhang J.S."/>
            <person name="Tsai W.C."/>
            <person name="Van de Peer Y."/>
            <person name="Liu Z.J."/>
        </authorList>
    </citation>
    <scope>NUCLEOTIDE SEQUENCE</scope>
    <source>
        <strain evidence="5">CP</strain>
    </source>
</reference>
<protein>
    <recommendedName>
        <fullName evidence="1">peptidyl-tRNA hydrolase</fullName>
        <ecNumber evidence="1">3.1.1.29</ecNumber>
    </recommendedName>
</protein>
<dbReference type="InterPro" id="IPR023476">
    <property type="entry name" value="Pep_tRNA_hydro_II_dom_sf"/>
</dbReference>
<dbReference type="EMBL" id="JAUJYO010000004">
    <property type="protein sequence ID" value="KAK1318637.1"/>
    <property type="molecule type" value="Genomic_DNA"/>
</dbReference>
<dbReference type="SUPFAM" id="SSF102462">
    <property type="entry name" value="Peptidyl-tRNA hydrolase II"/>
    <property type="match status" value="1"/>
</dbReference>
<gene>
    <name evidence="5" type="ORF">QJS10_CPB04g01348</name>
</gene>
<keyword evidence="6" id="KW-1185">Reference proteome</keyword>
<dbReference type="GO" id="GO:0004045">
    <property type="term" value="F:peptidyl-tRNA hydrolase activity"/>
    <property type="evidence" value="ECO:0007669"/>
    <property type="project" value="UniProtKB-EC"/>
</dbReference>
<evidence type="ECO:0000256" key="4">
    <source>
        <dbReference type="SAM" id="MobiDB-lite"/>
    </source>
</evidence>
<dbReference type="InterPro" id="IPR042237">
    <property type="entry name" value="PTRHD1"/>
</dbReference>
<dbReference type="EC" id="3.1.1.29" evidence="1"/>
<sequence length="105" mass="11516">MGLSFQNAVFGGCRADGQRNRGKGRALKSKHRQPREHGEAEEVVLQYVVLRRDLIDSWPFGSIVTQGCHASVAAVWAYKDDALVEAKFLGYPKQAGSWASSGPIQ</sequence>
<dbReference type="AlphaFoldDB" id="A0AAV9F236"/>
<comment type="caution">
    <text evidence="5">The sequence shown here is derived from an EMBL/GenBank/DDBJ whole genome shotgun (WGS) entry which is preliminary data.</text>
</comment>
<dbReference type="InterPro" id="IPR002833">
    <property type="entry name" value="PTH2"/>
</dbReference>
<dbReference type="PANTHER" id="PTHR46194:SF1">
    <property type="entry name" value="PEPTIDYL-TRNA HYDROLASE PTRHD1-RELATED"/>
    <property type="match status" value="1"/>
</dbReference>
<keyword evidence="2" id="KW-0378">Hydrolase</keyword>
<dbReference type="Pfam" id="PF01981">
    <property type="entry name" value="PTH2"/>
    <property type="match status" value="1"/>
</dbReference>
<evidence type="ECO:0000313" key="5">
    <source>
        <dbReference type="EMBL" id="KAK1318637.1"/>
    </source>
</evidence>
<organism evidence="5 6">
    <name type="scientific">Acorus calamus</name>
    <name type="common">Sweet flag</name>
    <dbReference type="NCBI Taxonomy" id="4465"/>
    <lineage>
        <taxon>Eukaryota</taxon>
        <taxon>Viridiplantae</taxon>
        <taxon>Streptophyta</taxon>
        <taxon>Embryophyta</taxon>
        <taxon>Tracheophyta</taxon>
        <taxon>Spermatophyta</taxon>
        <taxon>Magnoliopsida</taxon>
        <taxon>Liliopsida</taxon>
        <taxon>Acoraceae</taxon>
        <taxon>Acorus</taxon>
    </lineage>
</organism>
<dbReference type="Proteomes" id="UP001180020">
    <property type="component" value="Unassembled WGS sequence"/>
</dbReference>
<evidence type="ECO:0000256" key="1">
    <source>
        <dbReference type="ARBA" id="ARBA00013260"/>
    </source>
</evidence>
<proteinExistence type="predicted"/>
<name>A0AAV9F236_ACOCL</name>
<evidence type="ECO:0000313" key="6">
    <source>
        <dbReference type="Proteomes" id="UP001180020"/>
    </source>
</evidence>
<feature type="region of interest" description="Disordered" evidence="4">
    <location>
        <begin position="16"/>
        <end position="37"/>
    </location>
</feature>
<comment type="catalytic activity">
    <reaction evidence="3">
        <text>an N-acyl-L-alpha-aminoacyl-tRNA + H2O = an N-acyl-L-amino acid + a tRNA + H(+)</text>
        <dbReference type="Rhea" id="RHEA:54448"/>
        <dbReference type="Rhea" id="RHEA-COMP:10123"/>
        <dbReference type="Rhea" id="RHEA-COMP:13883"/>
        <dbReference type="ChEBI" id="CHEBI:15377"/>
        <dbReference type="ChEBI" id="CHEBI:15378"/>
        <dbReference type="ChEBI" id="CHEBI:59874"/>
        <dbReference type="ChEBI" id="CHEBI:78442"/>
        <dbReference type="ChEBI" id="CHEBI:138191"/>
        <dbReference type="EC" id="3.1.1.29"/>
    </reaction>
</comment>
<dbReference type="PANTHER" id="PTHR46194">
    <property type="entry name" value="PEPTIDYL-TRNA HYDROLASE PTRHD1-RELATED"/>
    <property type="match status" value="1"/>
</dbReference>